<dbReference type="Proteomes" id="UP001496674">
    <property type="component" value="Chromosome"/>
</dbReference>
<organism evidence="1 2">
    <name type="scientific">Bacteroides sedimenti</name>
    <dbReference type="NCBI Taxonomy" id="2136147"/>
    <lineage>
        <taxon>Bacteria</taxon>
        <taxon>Pseudomonadati</taxon>
        <taxon>Bacteroidota</taxon>
        <taxon>Bacteroidia</taxon>
        <taxon>Bacteroidales</taxon>
        <taxon>Bacteroidaceae</taxon>
        <taxon>Bacteroides</taxon>
    </lineage>
</organism>
<sequence>MKRDAGITKIILQHSCTDCNKCGGYALCIDNLGYITADVDDTESRVFCFKDKITDYQLDIIREKMFKMGLNHFNQNVSDLNTVYNGPSYTLNVWFGREKLVFSNLLGQVSEELIELIDLIEDTCKVDCSVFEAARKPRKCPKCGKSPVATILYGFPVFTDKLMSELATGRKVLGGCNIPVDAPQWSCSFCGTKIYREESSFDNSFG</sequence>
<gene>
    <name evidence="1" type="ORF">BSYN_09200</name>
</gene>
<reference evidence="1 2" key="1">
    <citation type="submission" date="2023-04" db="EMBL/GenBank/DDBJ databases">
        <title>Draft genome sequence of acteroides sedimenti strain YN3PY1.</title>
        <authorList>
            <person name="Yoshida N."/>
        </authorList>
    </citation>
    <scope>NUCLEOTIDE SEQUENCE [LARGE SCALE GENOMIC DNA]</scope>
    <source>
        <strain evidence="1 2">YN3PY1</strain>
    </source>
</reference>
<protein>
    <submittedName>
        <fullName evidence="1">Uncharacterized protein</fullName>
    </submittedName>
</protein>
<dbReference type="RefSeq" id="WP_353333767.1">
    <property type="nucleotide sequence ID" value="NZ_AP028055.1"/>
</dbReference>
<dbReference type="EMBL" id="AP028055">
    <property type="protein sequence ID" value="BEG98655.1"/>
    <property type="molecule type" value="Genomic_DNA"/>
</dbReference>
<accession>A0ABN6Z275</accession>
<keyword evidence="2" id="KW-1185">Reference proteome</keyword>
<proteinExistence type="predicted"/>
<name>A0ABN6Z275_9BACE</name>
<evidence type="ECO:0000313" key="2">
    <source>
        <dbReference type="Proteomes" id="UP001496674"/>
    </source>
</evidence>
<evidence type="ECO:0000313" key="1">
    <source>
        <dbReference type="EMBL" id="BEG98655.1"/>
    </source>
</evidence>